<name>A0A8X7TED3_BRACI</name>
<dbReference type="EMBL" id="JAAMPC010001617">
    <property type="protein sequence ID" value="KAG2238559.1"/>
    <property type="molecule type" value="Genomic_DNA"/>
</dbReference>
<evidence type="ECO:0000313" key="3">
    <source>
        <dbReference type="EMBL" id="KAG2238559.1"/>
    </source>
</evidence>
<feature type="domain" description="DUF4283" evidence="2">
    <location>
        <begin position="92"/>
        <end position="174"/>
    </location>
</feature>
<feature type="region of interest" description="Disordered" evidence="1">
    <location>
        <begin position="299"/>
        <end position="334"/>
    </location>
</feature>
<reference evidence="3 4" key="1">
    <citation type="submission" date="2020-02" db="EMBL/GenBank/DDBJ databases">
        <authorList>
            <person name="Ma Q."/>
            <person name="Huang Y."/>
            <person name="Song X."/>
            <person name="Pei D."/>
        </authorList>
    </citation>
    <scope>NUCLEOTIDE SEQUENCE [LARGE SCALE GENOMIC DNA]</scope>
    <source>
        <strain evidence="3">Sxm20200214</strain>
        <tissue evidence="3">Leaf</tissue>
    </source>
</reference>
<evidence type="ECO:0000256" key="1">
    <source>
        <dbReference type="SAM" id="MobiDB-lite"/>
    </source>
</evidence>
<dbReference type="PANTHER" id="PTHR31286">
    <property type="entry name" value="GLYCINE-RICH CELL WALL STRUCTURAL PROTEIN 1.8-LIKE"/>
    <property type="match status" value="1"/>
</dbReference>
<gene>
    <name evidence="3" type="ORF">Bca52824_092224</name>
</gene>
<accession>A0A8X7TED3</accession>
<dbReference type="AlphaFoldDB" id="A0A8X7TED3"/>
<dbReference type="PANTHER" id="PTHR31286:SF99">
    <property type="entry name" value="DUF4283 DOMAIN-CONTAINING PROTEIN"/>
    <property type="match status" value="1"/>
</dbReference>
<sequence length="520" mass="57621">MEANGVSMVPNSEDHDASMTDVGERTNRPGEPLDKGISWASKAASTVGGGMPVPEVLIEDSFVSNRLHVEFPNGEDGEPSITIENEVLEAMNGLWKKCMIVRVLGRNVAISAVNRKLRELWNPKGRMYVMDLPRQFFMVRFEREEEYLAALTGGPWRAFGSYLMVRAWSPEFDPLKDNIATTPVWIRLTNIPVNFYHRSILMGIAKGLGKPIRVDPTTLNFERARFARICVEVNLAKPLKGTVLINGDRYFVSYEGLTEICSKCGVYGHLVHGCPRTIAERMAISMTLTEVSAQVKQTTAQVPQPQDDGFIQARGSRKRPGVASVTDRSNSEMKETKKIVLSNKYGSLDIDRKTGEVGDDVSPGEEDRESQKMNIKDNKGKGVLQEKGSIVFGGTTSVPSVSKWETKERWMGNKKMMEGARGKLKKINNIPVRGLIFGPTKGEINLSESGKRLRVENNNVGRQGGAFRDNMEKAKAVPKTPQLCDEELENPMDGSISEAEQRTAGTQTNLQEDGRVLSLA</sequence>
<feature type="compositionally biased region" description="Basic and acidic residues" evidence="1">
    <location>
        <begin position="12"/>
        <end position="34"/>
    </location>
</feature>
<dbReference type="Proteomes" id="UP000886595">
    <property type="component" value="Unassembled WGS sequence"/>
</dbReference>
<keyword evidence="4" id="KW-1185">Reference proteome</keyword>
<organism evidence="3 4">
    <name type="scientific">Brassica carinata</name>
    <name type="common">Ethiopian mustard</name>
    <name type="synonym">Abyssinian cabbage</name>
    <dbReference type="NCBI Taxonomy" id="52824"/>
    <lineage>
        <taxon>Eukaryota</taxon>
        <taxon>Viridiplantae</taxon>
        <taxon>Streptophyta</taxon>
        <taxon>Embryophyta</taxon>
        <taxon>Tracheophyta</taxon>
        <taxon>Spermatophyta</taxon>
        <taxon>Magnoliopsida</taxon>
        <taxon>eudicotyledons</taxon>
        <taxon>Gunneridae</taxon>
        <taxon>Pentapetalae</taxon>
        <taxon>rosids</taxon>
        <taxon>malvids</taxon>
        <taxon>Brassicales</taxon>
        <taxon>Brassicaceae</taxon>
        <taxon>Brassiceae</taxon>
        <taxon>Brassica</taxon>
    </lineage>
</organism>
<feature type="compositionally biased region" description="Acidic residues" evidence="1">
    <location>
        <begin position="357"/>
        <end position="368"/>
    </location>
</feature>
<dbReference type="InterPro" id="IPR040256">
    <property type="entry name" value="At4g02000-like"/>
</dbReference>
<evidence type="ECO:0000313" key="4">
    <source>
        <dbReference type="Proteomes" id="UP000886595"/>
    </source>
</evidence>
<protein>
    <recommendedName>
        <fullName evidence="2">DUF4283 domain-containing protein</fullName>
    </recommendedName>
</protein>
<feature type="region of interest" description="Disordered" evidence="1">
    <location>
        <begin position="352"/>
        <end position="371"/>
    </location>
</feature>
<dbReference type="OrthoDB" id="1106713at2759"/>
<evidence type="ECO:0000259" key="2">
    <source>
        <dbReference type="Pfam" id="PF14111"/>
    </source>
</evidence>
<dbReference type="InterPro" id="IPR025558">
    <property type="entry name" value="DUF4283"/>
</dbReference>
<dbReference type="Pfam" id="PF14111">
    <property type="entry name" value="DUF4283"/>
    <property type="match status" value="1"/>
</dbReference>
<feature type="region of interest" description="Disordered" evidence="1">
    <location>
        <begin position="474"/>
        <end position="520"/>
    </location>
</feature>
<proteinExistence type="predicted"/>
<comment type="caution">
    <text evidence="3">The sequence shown here is derived from an EMBL/GenBank/DDBJ whole genome shotgun (WGS) entry which is preliminary data.</text>
</comment>
<feature type="region of interest" description="Disordered" evidence="1">
    <location>
        <begin position="1"/>
        <end position="36"/>
    </location>
</feature>